<feature type="transmembrane region" description="Helical" evidence="1">
    <location>
        <begin position="60"/>
        <end position="84"/>
    </location>
</feature>
<feature type="transmembrane region" description="Helical" evidence="1">
    <location>
        <begin position="128"/>
        <end position="149"/>
    </location>
</feature>
<gene>
    <name evidence="2" type="ordered locus">SpiBuddy_2582</name>
</gene>
<dbReference type="AlphaFoldDB" id="F0RT93"/>
<reference evidence="3" key="1">
    <citation type="submission" date="2011-02" db="EMBL/GenBank/DDBJ databases">
        <title>Complete sequence of Spirochaeta sp. Buddy.</title>
        <authorList>
            <person name="Lucas S."/>
            <person name="Copeland A."/>
            <person name="Lapidus A."/>
            <person name="Cheng J.-F."/>
            <person name="Goodwin L."/>
            <person name="Pitluck S."/>
            <person name="Zeytun A."/>
            <person name="Detter J.C."/>
            <person name="Han C."/>
            <person name="Tapia R."/>
            <person name="Land M."/>
            <person name="Hauser L."/>
            <person name="Kyrpides N."/>
            <person name="Ivanova N."/>
            <person name="Mikhailova N."/>
            <person name="Pagani I."/>
            <person name="Ritalahti K.M."/>
            <person name="Loeffler F.E."/>
            <person name="Woyke T."/>
        </authorList>
    </citation>
    <scope>NUCLEOTIDE SEQUENCE [LARGE SCALE GENOMIC DNA]</scope>
    <source>
        <strain evidence="3">ATCC BAA-1886 / DSM 22777 / Buddy</strain>
    </source>
</reference>
<evidence type="ECO:0000313" key="3">
    <source>
        <dbReference type="Proteomes" id="UP000008466"/>
    </source>
</evidence>
<organism evidence="2 3">
    <name type="scientific">Sphaerochaeta globosa (strain ATCC BAA-1886 / DSM 22777 / Buddy)</name>
    <name type="common">Spirochaeta sp. (strain Buddy)</name>
    <dbReference type="NCBI Taxonomy" id="158189"/>
    <lineage>
        <taxon>Bacteria</taxon>
        <taxon>Pseudomonadati</taxon>
        <taxon>Spirochaetota</taxon>
        <taxon>Spirochaetia</taxon>
        <taxon>Spirochaetales</taxon>
        <taxon>Sphaerochaetaceae</taxon>
        <taxon>Sphaerochaeta</taxon>
    </lineage>
</organism>
<evidence type="ECO:0008006" key="4">
    <source>
        <dbReference type="Google" id="ProtNLM"/>
    </source>
</evidence>
<evidence type="ECO:0000313" key="2">
    <source>
        <dbReference type="EMBL" id="ADY14393.1"/>
    </source>
</evidence>
<dbReference type="EMBL" id="CP002541">
    <property type="protein sequence ID" value="ADY14393.1"/>
    <property type="molecule type" value="Genomic_DNA"/>
</dbReference>
<feature type="transmembrane region" description="Helical" evidence="1">
    <location>
        <begin position="34"/>
        <end position="54"/>
    </location>
</feature>
<protein>
    <recommendedName>
        <fullName evidence="4">Isoprenylcysteine carboxyl methyltransferase</fullName>
    </recommendedName>
</protein>
<keyword evidence="3" id="KW-1185">Reference proteome</keyword>
<dbReference type="KEGG" id="sbu:SpiBuddy_2582"/>
<keyword evidence="1" id="KW-0812">Transmembrane</keyword>
<dbReference type="HOGENOM" id="CLU_114452_0_0_12"/>
<evidence type="ECO:0000256" key="1">
    <source>
        <dbReference type="SAM" id="Phobius"/>
    </source>
</evidence>
<name>F0RT93_SPHGB</name>
<keyword evidence="1" id="KW-0472">Membrane</keyword>
<feature type="transmembrane region" description="Helical" evidence="1">
    <location>
        <begin position="6"/>
        <end position="27"/>
    </location>
</feature>
<dbReference type="STRING" id="158189.SpiBuddy_2582"/>
<sequence length="168" mass="19499">MNIIKLFLLGACGYLLATLYDIALLYNKNWLARLLYVGFFLTALPFVFFFISFTSPHPTALRVVILVLMFISLVLTLYSVLLEIPLHGNGTLYTKGTYSLCRHPGFLWYSFFTLLTATYFWYAPLAWVCLGFICCNFALITLEDVVLFPKMFPQYKDYKKTTRFLIPF</sequence>
<proteinExistence type="predicted"/>
<accession>F0RT93</accession>
<dbReference type="eggNOG" id="COG2020">
    <property type="taxonomic scope" value="Bacteria"/>
</dbReference>
<dbReference type="Proteomes" id="UP000008466">
    <property type="component" value="Chromosome"/>
</dbReference>
<keyword evidence="1" id="KW-1133">Transmembrane helix</keyword>
<dbReference type="Gene3D" id="1.20.120.1630">
    <property type="match status" value="1"/>
</dbReference>